<dbReference type="GO" id="GO:0070012">
    <property type="term" value="F:oligopeptidase activity"/>
    <property type="evidence" value="ECO:0007669"/>
    <property type="project" value="TreeGrafter"/>
</dbReference>
<dbReference type="Pfam" id="PF02897">
    <property type="entry name" value="Peptidase_S9_N"/>
    <property type="match status" value="1"/>
</dbReference>
<sequence length="742" mass="82084">MTLKKQFWALSAGALALAACSQPASEESDTVTTQTPETTSERQIVQIDPENDPRVWLEEVEGERALEWVEGQNERTFDRLRGDARYQDLYDQALAIYQSEDRIPYGAYYGGYVWNFWQDADNTHGLWRRTSLASYLSEAPEWDVILDLDALSEAEDRNWVWRGANCLAPDYDRCMLTLSDGGSDAAVRREFDVSDRAFVEGGFETPNAKGGVSWVDENTLLVGLATSEEDSTDSGYPSVSYRWERGTDLSEATEVVRGDREDVGLFAFRTEDSDGTVYMMASEADTFYDTTWWYLPLDSDPVALPIPSKSDIQDLYQGELVFTINEEWTPVEGGETYPQGALLSFTMADFVASGELPEVKTVYVPGARESIGGVGATASALLVAIDENVVGGLEAFHYENGNWSSDTVPVPDNMTIGLGSTNSNEDIAFMNAEGFLTPDSLYMVNAAELTVEQVKSIPDRFDTEGLIVEQHEAASTDGTMIPYFVVRREDVPMDGTTPTLLYAYGGFQVSIRPSYSGSRGQLWLENGGAYVVANIRGGGEFGPAWHQAGLKMDRQRIYDDLISVAEDLHERGLTSPRHLGVYGGSNGGLLTGVMYTQRPDLWNAVVSAVPLLDMLRFNQLLAGASWMGEYGDPSDPDEGGFLRSISPYHNVDANGDYPEIYLYTSTKDDRVHPGHARKFAHLLEELGHDYLYYENTAGGHSAAANLEETARRDALLYTFLMQKLMDDVDPLDAQGEAPAQEE</sequence>
<dbReference type="PRINTS" id="PR00862">
    <property type="entry name" value="PROLIGOPTASE"/>
</dbReference>
<keyword evidence="1" id="KW-0645">Protease</keyword>
<evidence type="ECO:0000256" key="2">
    <source>
        <dbReference type="ARBA" id="ARBA00022801"/>
    </source>
</evidence>
<dbReference type="InterPro" id="IPR029058">
    <property type="entry name" value="AB_hydrolase_fold"/>
</dbReference>
<evidence type="ECO:0000256" key="4">
    <source>
        <dbReference type="SAM" id="SignalP"/>
    </source>
</evidence>
<comment type="caution">
    <text evidence="7">The sequence shown here is derived from an EMBL/GenBank/DDBJ whole genome shotgun (WGS) entry which is preliminary data.</text>
</comment>
<dbReference type="PROSITE" id="PS51257">
    <property type="entry name" value="PROKAR_LIPOPROTEIN"/>
    <property type="match status" value="1"/>
</dbReference>
<keyword evidence="8" id="KW-1185">Reference proteome</keyword>
<dbReference type="RefSeq" id="WP_271187477.1">
    <property type="nucleotide sequence ID" value="NZ_BSFE01000008.1"/>
</dbReference>
<dbReference type="InterPro" id="IPR001375">
    <property type="entry name" value="Peptidase_S9_cat"/>
</dbReference>
<evidence type="ECO:0000313" key="8">
    <source>
        <dbReference type="Proteomes" id="UP001143486"/>
    </source>
</evidence>
<accession>A0A9W6IMM6</accession>
<dbReference type="GO" id="GO:0006508">
    <property type="term" value="P:proteolysis"/>
    <property type="evidence" value="ECO:0007669"/>
    <property type="project" value="UniProtKB-KW"/>
</dbReference>
<keyword evidence="2" id="KW-0378">Hydrolase</keyword>
<evidence type="ECO:0000259" key="6">
    <source>
        <dbReference type="Pfam" id="PF02897"/>
    </source>
</evidence>
<dbReference type="GO" id="GO:0005829">
    <property type="term" value="C:cytosol"/>
    <property type="evidence" value="ECO:0007669"/>
    <property type="project" value="TreeGrafter"/>
</dbReference>
<dbReference type="InterPro" id="IPR051167">
    <property type="entry name" value="Prolyl_oligopep/macrocyclase"/>
</dbReference>
<dbReference type="AlphaFoldDB" id="A0A9W6IMM6"/>
<evidence type="ECO:0000256" key="3">
    <source>
        <dbReference type="ARBA" id="ARBA00022825"/>
    </source>
</evidence>
<dbReference type="GO" id="GO:0004252">
    <property type="term" value="F:serine-type endopeptidase activity"/>
    <property type="evidence" value="ECO:0007669"/>
    <property type="project" value="InterPro"/>
</dbReference>
<feature type="domain" description="Peptidase S9 prolyl oligopeptidase catalytic" evidence="5">
    <location>
        <begin position="514"/>
        <end position="724"/>
    </location>
</feature>
<reference evidence="7" key="1">
    <citation type="journal article" date="2014" name="Int. J. Syst. Evol. Microbiol.">
        <title>Complete genome sequence of Corynebacterium casei LMG S-19264T (=DSM 44701T), isolated from a smear-ripened cheese.</title>
        <authorList>
            <consortium name="US DOE Joint Genome Institute (JGI-PGF)"/>
            <person name="Walter F."/>
            <person name="Albersmeier A."/>
            <person name="Kalinowski J."/>
            <person name="Ruckert C."/>
        </authorList>
    </citation>
    <scope>NUCLEOTIDE SEQUENCE</scope>
    <source>
        <strain evidence="7">VKM B-1513</strain>
    </source>
</reference>
<dbReference type="PANTHER" id="PTHR42881">
    <property type="entry name" value="PROLYL ENDOPEPTIDASE"/>
    <property type="match status" value="1"/>
</dbReference>
<dbReference type="SUPFAM" id="SSF53474">
    <property type="entry name" value="alpha/beta-Hydrolases"/>
    <property type="match status" value="1"/>
</dbReference>
<organism evidence="7 8">
    <name type="scientific">Maricaulis virginensis</name>
    <dbReference type="NCBI Taxonomy" id="144022"/>
    <lineage>
        <taxon>Bacteria</taxon>
        <taxon>Pseudomonadati</taxon>
        <taxon>Pseudomonadota</taxon>
        <taxon>Alphaproteobacteria</taxon>
        <taxon>Maricaulales</taxon>
        <taxon>Maricaulaceae</taxon>
        <taxon>Maricaulis</taxon>
    </lineage>
</organism>
<keyword evidence="4" id="KW-0732">Signal</keyword>
<reference evidence="7" key="2">
    <citation type="submission" date="2023-01" db="EMBL/GenBank/DDBJ databases">
        <authorList>
            <person name="Sun Q."/>
            <person name="Evtushenko L."/>
        </authorList>
    </citation>
    <scope>NUCLEOTIDE SEQUENCE</scope>
    <source>
        <strain evidence="7">VKM B-1513</strain>
    </source>
</reference>
<dbReference type="Proteomes" id="UP001143486">
    <property type="component" value="Unassembled WGS sequence"/>
</dbReference>
<feature type="domain" description="Peptidase S9A N-terminal" evidence="6">
    <location>
        <begin position="49"/>
        <end position="455"/>
    </location>
</feature>
<dbReference type="Gene3D" id="2.130.10.120">
    <property type="entry name" value="Prolyl oligopeptidase, N-terminal domain"/>
    <property type="match status" value="1"/>
</dbReference>
<evidence type="ECO:0000256" key="1">
    <source>
        <dbReference type="ARBA" id="ARBA00022670"/>
    </source>
</evidence>
<keyword evidence="3" id="KW-0720">Serine protease</keyword>
<dbReference type="Gene3D" id="3.40.50.1820">
    <property type="entry name" value="alpha/beta hydrolase"/>
    <property type="match status" value="1"/>
</dbReference>
<dbReference type="EMBL" id="BSFE01000008">
    <property type="protein sequence ID" value="GLK53118.1"/>
    <property type="molecule type" value="Genomic_DNA"/>
</dbReference>
<evidence type="ECO:0000313" key="7">
    <source>
        <dbReference type="EMBL" id="GLK53118.1"/>
    </source>
</evidence>
<name>A0A9W6IMM6_9PROT</name>
<gene>
    <name evidence="7" type="ORF">GCM10017621_26260</name>
</gene>
<dbReference type="InterPro" id="IPR002470">
    <property type="entry name" value="Peptidase_S9A"/>
</dbReference>
<evidence type="ECO:0000259" key="5">
    <source>
        <dbReference type="Pfam" id="PF00326"/>
    </source>
</evidence>
<protein>
    <submittedName>
        <fullName evidence="7">Prolyl oligopeptidase</fullName>
    </submittedName>
</protein>
<feature type="chain" id="PRO_5040825852" evidence="4">
    <location>
        <begin position="25"/>
        <end position="742"/>
    </location>
</feature>
<dbReference type="PANTHER" id="PTHR42881:SF13">
    <property type="entry name" value="PROLYL ENDOPEPTIDASE"/>
    <property type="match status" value="1"/>
</dbReference>
<dbReference type="SUPFAM" id="SSF50993">
    <property type="entry name" value="Peptidase/esterase 'gauge' domain"/>
    <property type="match status" value="1"/>
</dbReference>
<dbReference type="InterPro" id="IPR023302">
    <property type="entry name" value="Pept_S9A_N"/>
</dbReference>
<dbReference type="Pfam" id="PF00326">
    <property type="entry name" value="Peptidase_S9"/>
    <property type="match status" value="1"/>
</dbReference>
<feature type="signal peptide" evidence="4">
    <location>
        <begin position="1"/>
        <end position="24"/>
    </location>
</feature>
<proteinExistence type="predicted"/>